<feature type="compositionally biased region" description="Basic residues" evidence="6">
    <location>
        <begin position="98"/>
        <end position="109"/>
    </location>
</feature>
<evidence type="ECO:0000256" key="3">
    <source>
        <dbReference type="ARBA" id="ARBA00023125"/>
    </source>
</evidence>
<comment type="subcellular location">
    <subcellularLocation>
        <location evidence="1">Nucleus</location>
    </subcellularLocation>
</comment>
<dbReference type="NCBIfam" id="TIGR01557">
    <property type="entry name" value="myb_SHAQKYF"/>
    <property type="match status" value="1"/>
</dbReference>
<dbReference type="FunFam" id="1.10.10.60:FF:000007">
    <property type="entry name" value="Two-component response regulator"/>
    <property type="match status" value="1"/>
</dbReference>
<evidence type="ECO:0000313" key="8">
    <source>
        <dbReference type="Proteomes" id="UP001054902"/>
    </source>
</evidence>
<dbReference type="InterPro" id="IPR044825">
    <property type="entry name" value="GLK1/2-like"/>
</dbReference>
<evidence type="ECO:0000256" key="4">
    <source>
        <dbReference type="ARBA" id="ARBA00023163"/>
    </source>
</evidence>
<protein>
    <recommendedName>
        <fullName evidence="9">Myb-like domain-containing protein</fullName>
    </recommendedName>
</protein>
<keyword evidence="3" id="KW-0238">DNA-binding</keyword>
<name>A0AAD3H7H6_9STRA</name>
<dbReference type="EMBL" id="BLLK01000046">
    <property type="protein sequence ID" value="GFH52848.1"/>
    <property type="molecule type" value="Genomic_DNA"/>
</dbReference>
<feature type="region of interest" description="Disordered" evidence="6">
    <location>
        <begin position="62"/>
        <end position="130"/>
    </location>
</feature>
<sequence>MSNSTDLSTKSVVPELMKVYESLTQSKTPQISLPPISDQNKAETNEFHQPIADSCADSSFIQGIAAMSPPPTTSINTNDKLATTGPNTSTVSNDTNGKRPRRSTSSRKRPSNDSTDSSKARKKKAGDGRWTKRFAWPDELHRSFVAAVFDVGLKNSSPSAILEHMNPDNSQVTTERIKSHLQKYRLHRQKSKKEFLQSYESSYEKLKNDNDVAANVDYSSLDCGEIAAHLAFSTKNERDILPDVDPKSLIQDGVFTVPTLTKDEMESPLGSSLGYLMGLFLSLKQQLESQRSLSRQHIDPVGNSLRQPVDTEITPSCSPSPPHNVTHASSQYAGVSEQLVPQHVNAGHHQPIHSQPIYQHHASKEPTIPSQASHAVAPNIGNSNTVSSQDQGTRTTTFMEESNMMKRDMQSQMVFQNKMRQLKDQEMRKYTTMAHGTTAITDTNINSMNNVQPVGQEEVLMPQNTSAATTHDTDLSGVDIWGEDEMMDEQLFNFLMND</sequence>
<keyword evidence="5" id="KW-0539">Nucleus</keyword>
<feature type="compositionally biased region" description="Polar residues" evidence="6">
    <location>
        <begin position="380"/>
        <end position="394"/>
    </location>
</feature>
<dbReference type="GO" id="GO:0003700">
    <property type="term" value="F:DNA-binding transcription factor activity"/>
    <property type="evidence" value="ECO:0007669"/>
    <property type="project" value="InterPro"/>
</dbReference>
<gene>
    <name evidence="7" type="ORF">CTEN210_09324</name>
</gene>
<dbReference type="SUPFAM" id="SSF46689">
    <property type="entry name" value="Homeodomain-like"/>
    <property type="match status" value="1"/>
</dbReference>
<dbReference type="PANTHER" id="PTHR31312">
    <property type="entry name" value="TRANSCRIPTION ACTIVATOR GLK1"/>
    <property type="match status" value="1"/>
</dbReference>
<dbReference type="AlphaFoldDB" id="A0AAD3H7H6"/>
<feature type="region of interest" description="Disordered" evidence="6">
    <location>
        <begin position="24"/>
        <end position="49"/>
    </location>
</feature>
<dbReference type="InterPro" id="IPR009057">
    <property type="entry name" value="Homeodomain-like_sf"/>
</dbReference>
<organism evidence="7 8">
    <name type="scientific">Chaetoceros tenuissimus</name>
    <dbReference type="NCBI Taxonomy" id="426638"/>
    <lineage>
        <taxon>Eukaryota</taxon>
        <taxon>Sar</taxon>
        <taxon>Stramenopiles</taxon>
        <taxon>Ochrophyta</taxon>
        <taxon>Bacillariophyta</taxon>
        <taxon>Coscinodiscophyceae</taxon>
        <taxon>Chaetocerotophycidae</taxon>
        <taxon>Chaetocerotales</taxon>
        <taxon>Chaetocerotaceae</taxon>
        <taxon>Chaetoceros</taxon>
    </lineage>
</organism>
<evidence type="ECO:0000256" key="6">
    <source>
        <dbReference type="SAM" id="MobiDB-lite"/>
    </source>
</evidence>
<evidence type="ECO:0008006" key="9">
    <source>
        <dbReference type="Google" id="ProtNLM"/>
    </source>
</evidence>
<evidence type="ECO:0000256" key="1">
    <source>
        <dbReference type="ARBA" id="ARBA00004123"/>
    </source>
</evidence>
<dbReference type="PANTHER" id="PTHR31312:SF1">
    <property type="entry name" value="TRANSCRIPTION ACTIVATOR GLK1"/>
    <property type="match status" value="1"/>
</dbReference>
<keyword evidence="8" id="KW-1185">Reference proteome</keyword>
<keyword evidence="2" id="KW-0805">Transcription regulation</keyword>
<proteinExistence type="predicted"/>
<dbReference type="InterPro" id="IPR006447">
    <property type="entry name" value="Myb_dom_plants"/>
</dbReference>
<comment type="caution">
    <text evidence="7">The sequence shown here is derived from an EMBL/GenBank/DDBJ whole genome shotgun (WGS) entry which is preliminary data.</text>
</comment>
<feature type="compositionally biased region" description="Polar residues" evidence="6">
    <location>
        <begin position="73"/>
        <end position="95"/>
    </location>
</feature>
<dbReference type="Proteomes" id="UP001054902">
    <property type="component" value="Unassembled WGS sequence"/>
</dbReference>
<dbReference type="GO" id="GO:0045893">
    <property type="term" value="P:positive regulation of DNA-templated transcription"/>
    <property type="evidence" value="ECO:0007669"/>
    <property type="project" value="InterPro"/>
</dbReference>
<feature type="region of interest" description="Disordered" evidence="6">
    <location>
        <begin position="358"/>
        <end position="394"/>
    </location>
</feature>
<reference evidence="7 8" key="1">
    <citation type="journal article" date="2021" name="Sci. Rep.">
        <title>The genome of the diatom Chaetoceros tenuissimus carries an ancient integrated fragment of an extant virus.</title>
        <authorList>
            <person name="Hongo Y."/>
            <person name="Kimura K."/>
            <person name="Takaki Y."/>
            <person name="Yoshida Y."/>
            <person name="Baba S."/>
            <person name="Kobayashi G."/>
            <person name="Nagasaki K."/>
            <person name="Hano T."/>
            <person name="Tomaru Y."/>
        </authorList>
    </citation>
    <scope>NUCLEOTIDE SEQUENCE [LARGE SCALE GENOMIC DNA]</scope>
    <source>
        <strain evidence="7 8">NIES-3715</strain>
    </source>
</reference>
<evidence type="ECO:0000256" key="5">
    <source>
        <dbReference type="ARBA" id="ARBA00023242"/>
    </source>
</evidence>
<keyword evidence="4" id="KW-0804">Transcription</keyword>
<dbReference type="GO" id="GO:0005634">
    <property type="term" value="C:nucleus"/>
    <property type="evidence" value="ECO:0007669"/>
    <property type="project" value="UniProtKB-SubCell"/>
</dbReference>
<evidence type="ECO:0000256" key="2">
    <source>
        <dbReference type="ARBA" id="ARBA00023015"/>
    </source>
</evidence>
<evidence type="ECO:0000313" key="7">
    <source>
        <dbReference type="EMBL" id="GFH52848.1"/>
    </source>
</evidence>
<dbReference type="GO" id="GO:0003677">
    <property type="term" value="F:DNA binding"/>
    <property type="evidence" value="ECO:0007669"/>
    <property type="project" value="UniProtKB-KW"/>
</dbReference>
<accession>A0AAD3H7H6</accession>
<dbReference type="Gene3D" id="1.10.10.60">
    <property type="entry name" value="Homeodomain-like"/>
    <property type="match status" value="1"/>
</dbReference>